<dbReference type="Proteomes" id="UP001153332">
    <property type="component" value="Unassembled WGS sequence"/>
</dbReference>
<keyword evidence="2" id="KW-1185">Reference proteome</keyword>
<evidence type="ECO:0000313" key="1">
    <source>
        <dbReference type="EMBL" id="KAJ8131033.1"/>
    </source>
</evidence>
<dbReference type="EMBL" id="JAPUUL010000371">
    <property type="protein sequence ID" value="KAJ8131033.1"/>
    <property type="molecule type" value="Genomic_DNA"/>
</dbReference>
<accession>A0ACC2JV10</accession>
<sequence length="661" mass="73038">MSHKSQNFEILCDSRSPENQESAPPQSQPLRHLSISQSQNRQSEQGRKSAGIHELDQFSRNPHWGVIKKNTTTFEVLSTVDESESQSRSVSAESRVPDNAQQVLQLPVGQYSSHPLSVAARNIPPLEDQLAKHRSGLFEWILAVRIPGDSKSQDDRSEVNDSKEAHKVYFGCTLLPEPPLGADGISKKPHPVGSCLLLVTSLEETKDVLEVFSDPVDDTSMALPEANSGHSTPLKTSDYNLVPGVSEGTPNSTLCTRGDDSMAGSITPRSPGNSIARIEDSFEALDILEDQLEAFDTVARFNRFVPAELPPSKQSTGKYLAASSSSVRFATPQPQRTFTRPTSASLREKSASEPRRTALRKVTSMNLDPHKFKAEDKTAIQSAPRSIIKGNIGLPSQRFISKSTKQGAISTYELPGETTARQLKERQEARLASQRATQPTVSSLRRAKSAKLPTRPTFELPGEAISRRKREEHQAQLRAQEEEERRRREFKARPVPSYGMPATMPRETIASRARQNKPALTENSARTHTPKHPVGSIASPSRAALSTTINQSQSRGREPKIEGGSTLQVSRATSTSTTSLSGKRSSLSIEDVQMQKLRGHEIYQRDNSWADSRMREKSQREALAKLAREEAAERSRQKSREWAAKQARKRLTIGPVPDTTA</sequence>
<organism evidence="1 2">
    <name type="scientific">Lasiodiplodia mahajangana</name>
    <dbReference type="NCBI Taxonomy" id="1108764"/>
    <lineage>
        <taxon>Eukaryota</taxon>
        <taxon>Fungi</taxon>
        <taxon>Dikarya</taxon>
        <taxon>Ascomycota</taxon>
        <taxon>Pezizomycotina</taxon>
        <taxon>Dothideomycetes</taxon>
        <taxon>Dothideomycetes incertae sedis</taxon>
        <taxon>Botryosphaeriales</taxon>
        <taxon>Botryosphaeriaceae</taxon>
        <taxon>Lasiodiplodia</taxon>
    </lineage>
</organism>
<proteinExistence type="predicted"/>
<protein>
    <submittedName>
        <fullName evidence="1">Uncharacterized protein</fullName>
    </submittedName>
</protein>
<evidence type="ECO:0000313" key="2">
    <source>
        <dbReference type="Proteomes" id="UP001153332"/>
    </source>
</evidence>
<comment type="caution">
    <text evidence="1">The sequence shown here is derived from an EMBL/GenBank/DDBJ whole genome shotgun (WGS) entry which is preliminary data.</text>
</comment>
<reference evidence="1" key="1">
    <citation type="submission" date="2022-12" db="EMBL/GenBank/DDBJ databases">
        <title>Genome Sequence of Lasiodiplodia mahajangana.</title>
        <authorList>
            <person name="Buettner E."/>
        </authorList>
    </citation>
    <scope>NUCLEOTIDE SEQUENCE</scope>
    <source>
        <strain evidence="1">VT137</strain>
    </source>
</reference>
<gene>
    <name evidence="1" type="ORF">O1611_g2587</name>
</gene>
<name>A0ACC2JV10_9PEZI</name>